<dbReference type="EMBL" id="CAOF01000085">
    <property type="protein sequence ID" value="CCO46339.1"/>
    <property type="molecule type" value="Genomic_DNA"/>
</dbReference>
<protein>
    <submittedName>
        <fullName evidence="1">Uncharacterized protein</fullName>
    </submittedName>
</protein>
<gene>
    <name evidence="1" type="ORF">VIBNISOn1_1750011</name>
</gene>
<organism evidence="1 2">
    <name type="scientific">Vibrio nigripulchritudo SOn1</name>
    <dbReference type="NCBI Taxonomy" id="1238450"/>
    <lineage>
        <taxon>Bacteria</taxon>
        <taxon>Pseudomonadati</taxon>
        <taxon>Pseudomonadota</taxon>
        <taxon>Gammaproteobacteria</taxon>
        <taxon>Vibrionales</taxon>
        <taxon>Vibrionaceae</taxon>
        <taxon>Vibrio</taxon>
    </lineage>
</organism>
<accession>A0AAV2VNU2</accession>
<dbReference type="AlphaFoldDB" id="A0AAV2VNU2"/>
<evidence type="ECO:0000313" key="1">
    <source>
        <dbReference type="EMBL" id="CCO46339.1"/>
    </source>
</evidence>
<reference evidence="1 2" key="1">
    <citation type="journal article" date="2013" name="ISME J.">
        <title>Comparative genomics of pathogenic lineages of Vibrio nigripulchritudo identifies virulence-associated traits.</title>
        <authorList>
            <person name="Goudenege D."/>
            <person name="Labreuche Y."/>
            <person name="Krin E."/>
            <person name="Ansquer D."/>
            <person name="Mangenot S."/>
            <person name="Calteau A."/>
            <person name="Medigue C."/>
            <person name="Mazel D."/>
            <person name="Polz M.F."/>
            <person name="Le Roux F."/>
        </authorList>
    </citation>
    <scope>NUCLEOTIDE SEQUENCE [LARGE SCALE GENOMIC DNA]</scope>
    <source>
        <strain evidence="1 2">SOn1</strain>
    </source>
</reference>
<dbReference type="RefSeq" id="WP_022611504.1">
    <property type="nucleotide sequence ID" value="NZ_LK391965.1"/>
</dbReference>
<name>A0AAV2VNU2_9VIBR</name>
<comment type="caution">
    <text evidence="1">The sequence shown here is derived from an EMBL/GenBank/DDBJ whole genome shotgun (WGS) entry which is preliminary data.</text>
</comment>
<sequence length="88" mass="9997">MEELLKGLEIAKKALKKRPQKPKLTPEQFLQLAKVKKEMEKILMGKQTVNDLSDKNKEMLIKLAKTFIEEAAEKAKVGDVDCDLPPFS</sequence>
<dbReference type="Proteomes" id="UP000018211">
    <property type="component" value="Unassembled WGS sequence"/>
</dbReference>
<evidence type="ECO:0000313" key="2">
    <source>
        <dbReference type="Proteomes" id="UP000018211"/>
    </source>
</evidence>
<proteinExistence type="predicted"/>